<protein>
    <submittedName>
        <fullName evidence="1">Uncharacterized protein</fullName>
    </submittedName>
</protein>
<evidence type="ECO:0000313" key="2">
    <source>
        <dbReference type="Proteomes" id="UP000249661"/>
    </source>
</evidence>
<dbReference type="Proteomes" id="UP000249661">
    <property type="component" value="Unassembled WGS sequence"/>
</dbReference>
<evidence type="ECO:0000313" key="1">
    <source>
        <dbReference type="EMBL" id="RAH66395.1"/>
    </source>
</evidence>
<sequence>MTLVLERCFHTVAEIGFAQSLSLEFGNLSDDQCVTIEPAPASTYRGPFTTTTIPNKEAIKRENSGGSIVPLLLPSLDDGRLEDSGANASLLNITHAFWLRYRLTGGNSPTPIQAPCY</sequence>
<gene>
    <name evidence="1" type="ORF">BO66DRAFT_442194</name>
</gene>
<accession>A0ACD1GYY3</accession>
<organism evidence="1 2">
    <name type="scientific">Aspergillus aculeatinus CBS 121060</name>
    <dbReference type="NCBI Taxonomy" id="1448322"/>
    <lineage>
        <taxon>Eukaryota</taxon>
        <taxon>Fungi</taxon>
        <taxon>Dikarya</taxon>
        <taxon>Ascomycota</taxon>
        <taxon>Pezizomycotina</taxon>
        <taxon>Eurotiomycetes</taxon>
        <taxon>Eurotiomycetidae</taxon>
        <taxon>Eurotiales</taxon>
        <taxon>Aspergillaceae</taxon>
        <taxon>Aspergillus</taxon>
        <taxon>Aspergillus subgen. Circumdati</taxon>
    </lineage>
</organism>
<keyword evidence="2" id="KW-1185">Reference proteome</keyword>
<name>A0ACD1GYY3_9EURO</name>
<reference evidence="1" key="1">
    <citation type="submission" date="2018-02" db="EMBL/GenBank/DDBJ databases">
        <title>The genomes of Aspergillus section Nigri reveals drivers in fungal speciation.</title>
        <authorList>
            <consortium name="DOE Joint Genome Institute"/>
            <person name="Vesth T.C."/>
            <person name="Nybo J."/>
            <person name="Theobald S."/>
            <person name="Brandl J."/>
            <person name="Frisvad J.C."/>
            <person name="Nielsen K.F."/>
            <person name="Lyhne E.K."/>
            <person name="Kogle M.E."/>
            <person name="Kuo A."/>
            <person name="Riley R."/>
            <person name="Clum A."/>
            <person name="Nolan M."/>
            <person name="Lipzen A."/>
            <person name="Salamov A."/>
            <person name="Henrissat B."/>
            <person name="Wiebenga A."/>
            <person name="De vries R.P."/>
            <person name="Grigoriev I.V."/>
            <person name="Mortensen U.H."/>
            <person name="Andersen M.R."/>
            <person name="Baker S.E."/>
        </authorList>
    </citation>
    <scope>NUCLEOTIDE SEQUENCE</scope>
    <source>
        <strain evidence="1">CBS 121060</strain>
    </source>
</reference>
<proteinExistence type="predicted"/>
<dbReference type="EMBL" id="KZ824983">
    <property type="protein sequence ID" value="RAH66395.1"/>
    <property type="molecule type" value="Genomic_DNA"/>
</dbReference>